<sequence>MNKNKFQEKDIVAALIEKAVILMYRNNNLAGLGIIAILITSIYTAILASLLMKTKERVDYIYHKERSNKDV</sequence>
<accession>A0ABU5IZ82</accession>
<keyword evidence="3" id="KW-1185">Reference proteome</keyword>
<gene>
    <name evidence="2" type="ORF">SM124_11870</name>
</gene>
<protein>
    <submittedName>
        <fullName evidence="2">Uncharacterized protein</fullName>
    </submittedName>
</protein>
<comment type="caution">
    <text evidence="2">The sequence shown here is derived from an EMBL/GenBank/DDBJ whole genome shotgun (WGS) entry which is preliminary data.</text>
</comment>
<dbReference type="EMBL" id="JAXOFX010000006">
    <property type="protein sequence ID" value="MDZ5472446.1"/>
    <property type="molecule type" value="Genomic_DNA"/>
</dbReference>
<proteinExistence type="predicted"/>
<evidence type="ECO:0000256" key="1">
    <source>
        <dbReference type="SAM" id="Phobius"/>
    </source>
</evidence>
<name>A0ABU5IZ82_9BACI</name>
<evidence type="ECO:0000313" key="3">
    <source>
        <dbReference type="Proteomes" id="UP001290455"/>
    </source>
</evidence>
<keyword evidence="1" id="KW-0472">Membrane</keyword>
<dbReference type="Proteomes" id="UP001290455">
    <property type="component" value="Unassembled WGS sequence"/>
</dbReference>
<reference evidence="2 3" key="1">
    <citation type="submission" date="2023-11" db="EMBL/GenBank/DDBJ databases">
        <title>Bacillus jintuensis, isolated from a mudflat on the Beibu Gulf coast.</title>
        <authorList>
            <person name="Li M."/>
        </authorList>
    </citation>
    <scope>NUCLEOTIDE SEQUENCE [LARGE SCALE GENOMIC DNA]</scope>
    <source>
        <strain evidence="2 3">31A1R</strain>
    </source>
</reference>
<keyword evidence="1" id="KW-0812">Transmembrane</keyword>
<organism evidence="2 3">
    <name type="scientific">Robertmurraya mangrovi</name>
    <dbReference type="NCBI Taxonomy" id="3098077"/>
    <lineage>
        <taxon>Bacteria</taxon>
        <taxon>Bacillati</taxon>
        <taxon>Bacillota</taxon>
        <taxon>Bacilli</taxon>
        <taxon>Bacillales</taxon>
        <taxon>Bacillaceae</taxon>
        <taxon>Robertmurraya</taxon>
    </lineage>
</organism>
<evidence type="ECO:0000313" key="2">
    <source>
        <dbReference type="EMBL" id="MDZ5472446.1"/>
    </source>
</evidence>
<feature type="transmembrane region" description="Helical" evidence="1">
    <location>
        <begin position="29"/>
        <end position="51"/>
    </location>
</feature>
<keyword evidence="1" id="KW-1133">Transmembrane helix</keyword>